<dbReference type="SUPFAM" id="SSF52172">
    <property type="entry name" value="CheY-like"/>
    <property type="match status" value="1"/>
</dbReference>
<dbReference type="PANTHER" id="PTHR43065:SF42">
    <property type="entry name" value="TWO-COMPONENT SENSOR PPRA"/>
    <property type="match status" value="1"/>
</dbReference>
<keyword evidence="11" id="KW-1185">Reference proteome</keyword>
<gene>
    <name evidence="10" type="ORF">METESE_30350</name>
</gene>
<evidence type="ECO:0000256" key="2">
    <source>
        <dbReference type="ARBA" id="ARBA00012438"/>
    </source>
</evidence>
<dbReference type="InterPro" id="IPR011006">
    <property type="entry name" value="CheY-like_superfamily"/>
</dbReference>
<dbReference type="SMART" id="SM00388">
    <property type="entry name" value="HisKA"/>
    <property type="match status" value="1"/>
</dbReference>
<dbReference type="InterPro" id="IPR036097">
    <property type="entry name" value="HisK_dim/P_sf"/>
</dbReference>
<proteinExistence type="predicted"/>
<evidence type="ECO:0000259" key="8">
    <source>
        <dbReference type="PROSITE" id="PS50112"/>
    </source>
</evidence>
<reference evidence="10" key="1">
    <citation type="journal article" date="2023" name="Int. J. Syst. Evol. Microbiol.">
        <title>Mesoterricola silvestris gen. nov., sp. nov., Mesoterricola sediminis sp. nov., Geothrix oryzae sp. nov., Geothrix edaphica sp. nov., Geothrix rubra sp. nov., and Geothrix limicola sp. nov., six novel members of Acidobacteriota isolated from soils.</title>
        <authorList>
            <person name="Itoh H."/>
            <person name="Sugisawa Y."/>
            <person name="Mise K."/>
            <person name="Xu Z."/>
            <person name="Kuniyasu M."/>
            <person name="Ushijima N."/>
            <person name="Kawano K."/>
            <person name="Kobayashi E."/>
            <person name="Shiratori Y."/>
            <person name="Masuda Y."/>
            <person name="Senoo K."/>
        </authorList>
    </citation>
    <scope>NUCLEOTIDE SEQUENCE</scope>
    <source>
        <strain evidence="10">W786</strain>
    </source>
</reference>
<dbReference type="InterPro" id="IPR000014">
    <property type="entry name" value="PAS"/>
</dbReference>
<feature type="domain" description="Histidine kinase" evidence="6">
    <location>
        <begin position="330"/>
        <end position="553"/>
    </location>
</feature>
<evidence type="ECO:0000313" key="10">
    <source>
        <dbReference type="EMBL" id="BDU78077.1"/>
    </source>
</evidence>
<dbReference type="EC" id="2.7.13.3" evidence="2"/>
<dbReference type="GO" id="GO:0000155">
    <property type="term" value="F:phosphorelay sensor kinase activity"/>
    <property type="evidence" value="ECO:0007669"/>
    <property type="project" value="InterPro"/>
</dbReference>
<organism evidence="10 11">
    <name type="scientific">Mesoterricola sediminis</name>
    <dbReference type="NCBI Taxonomy" id="2927980"/>
    <lineage>
        <taxon>Bacteria</taxon>
        <taxon>Pseudomonadati</taxon>
        <taxon>Acidobacteriota</taxon>
        <taxon>Holophagae</taxon>
        <taxon>Holophagales</taxon>
        <taxon>Holophagaceae</taxon>
        <taxon>Mesoterricola</taxon>
    </lineage>
</organism>
<dbReference type="Proteomes" id="UP001228113">
    <property type="component" value="Chromosome"/>
</dbReference>
<dbReference type="SUPFAM" id="SSF55785">
    <property type="entry name" value="PYP-like sensor domain (PAS domain)"/>
    <property type="match status" value="2"/>
</dbReference>
<feature type="domain" description="PAS" evidence="8">
    <location>
        <begin position="192"/>
        <end position="238"/>
    </location>
</feature>
<dbReference type="InterPro" id="IPR001610">
    <property type="entry name" value="PAC"/>
</dbReference>
<dbReference type="CDD" id="cd00156">
    <property type="entry name" value="REC"/>
    <property type="match status" value="1"/>
</dbReference>
<evidence type="ECO:0000256" key="3">
    <source>
        <dbReference type="ARBA" id="ARBA00022553"/>
    </source>
</evidence>
<dbReference type="Pfam" id="PF08448">
    <property type="entry name" value="PAS_4"/>
    <property type="match status" value="1"/>
</dbReference>
<sequence length="694" mass="75239">MASGKHSTVVKGAFAASLVLLLAAPVAVRMGAPAWVWIPELGVGLVMNAAAAAFLWTSFSLLAGRAQPAPPPAPLALDATREGILVTDPQGRVQVCNRAFRELWGLPAGGLEPGSDGIGPDFLLAQVKNPAACLAGARSLLEDPASVWSDTLELWDGRVLERHGRPYLGADGIQGIAWGFRDVTSRAKADLFVHRLSLAVEQSPISVLITDTAGSIEFINPKFTQLTGYALDEALGRNPRILQSGFTPAKVYRDLWSTVTAGEIWVGELQNRRKDGELFWERATISPLRDADGVITHYLGLKEDITVQKRLEQQLRHAQRLEAVGNLAGGVAHDLNNILQVINGYGSLMQMTQAADDPNRAGLAEILKAAERAASLTHSLLAFSRKQVMNPRTLDLNGVVGNVEKLLKRIIGADIRLTVEKDPEPLHVHADLGQIEHVLLNLANNAREAMPTGGSLAIATRTTAIDAAWRDSRGFGQPGPYALLEVRDSGVGMDAETLRRVFDPYFTTREMGRGTGLGLATVYGIVKQHGGYIVADSEPGRGATFQVYLPIAPDPVTPQAAPDPDRDQVRGTETVLVAEDDPSVRGFLEMVLQRHGYQVVSASDGQEAVERFAERRGEVKLILMDVIMPRKGGRQAFEEIRAVEPAAKVLFISGYTADFIQSRGELGQDMELLMKPVQPLVLLRKMREILDGRP</sequence>
<feature type="domain" description="PAC" evidence="9">
    <location>
        <begin position="265"/>
        <end position="317"/>
    </location>
</feature>
<dbReference type="SMART" id="SM00387">
    <property type="entry name" value="HATPase_c"/>
    <property type="match status" value="1"/>
</dbReference>
<dbReference type="SMART" id="SM00448">
    <property type="entry name" value="REC"/>
    <property type="match status" value="1"/>
</dbReference>
<dbReference type="Gene3D" id="1.10.287.130">
    <property type="match status" value="1"/>
</dbReference>
<dbReference type="PANTHER" id="PTHR43065">
    <property type="entry name" value="SENSOR HISTIDINE KINASE"/>
    <property type="match status" value="1"/>
</dbReference>
<dbReference type="InterPro" id="IPR035965">
    <property type="entry name" value="PAS-like_dom_sf"/>
</dbReference>
<evidence type="ECO:0000259" key="7">
    <source>
        <dbReference type="PROSITE" id="PS50110"/>
    </source>
</evidence>
<dbReference type="Pfam" id="PF13426">
    <property type="entry name" value="PAS_9"/>
    <property type="match status" value="1"/>
</dbReference>
<dbReference type="CDD" id="cd00130">
    <property type="entry name" value="PAS"/>
    <property type="match status" value="1"/>
</dbReference>
<dbReference type="SUPFAM" id="SSF55874">
    <property type="entry name" value="ATPase domain of HSP90 chaperone/DNA topoisomerase II/histidine kinase"/>
    <property type="match status" value="1"/>
</dbReference>
<dbReference type="Gene3D" id="3.40.50.2300">
    <property type="match status" value="1"/>
</dbReference>
<dbReference type="KEGG" id="msea:METESE_30350"/>
<dbReference type="InterPro" id="IPR000700">
    <property type="entry name" value="PAS-assoc_C"/>
</dbReference>
<evidence type="ECO:0000256" key="4">
    <source>
        <dbReference type="PROSITE-ProRule" id="PRU00169"/>
    </source>
</evidence>
<dbReference type="EMBL" id="AP027081">
    <property type="protein sequence ID" value="BDU78077.1"/>
    <property type="molecule type" value="Genomic_DNA"/>
</dbReference>
<evidence type="ECO:0000256" key="1">
    <source>
        <dbReference type="ARBA" id="ARBA00000085"/>
    </source>
</evidence>
<dbReference type="SMART" id="SM00086">
    <property type="entry name" value="PAC"/>
    <property type="match status" value="1"/>
</dbReference>
<dbReference type="Gene3D" id="3.30.565.10">
    <property type="entry name" value="Histidine kinase-like ATPase, C-terminal domain"/>
    <property type="match status" value="1"/>
</dbReference>
<dbReference type="SMART" id="SM00091">
    <property type="entry name" value="PAS"/>
    <property type="match status" value="2"/>
</dbReference>
<keyword evidence="3 4" id="KW-0597">Phosphoprotein</keyword>
<feature type="transmembrane region" description="Helical" evidence="5">
    <location>
        <begin position="41"/>
        <end position="62"/>
    </location>
</feature>
<dbReference type="PROSITE" id="PS50110">
    <property type="entry name" value="RESPONSE_REGULATORY"/>
    <property type="match status" value="1"/>
</dbReference>
<dbReference type="Gene3D" id="3.30.450.20">
    <property type="entry name" value="PAS domain"/>
    <property type="match status" value="2"/>
</dbReference>
<evidence type="ECO:0000259" key="9">
    <source>
        <dbReference type="PROSITE" id="PS50113"/>
    </source>
</evidence>
<accession>A0AA48H1U3</accession>
<dbReference type="InterPro" id="IPR013656">
    <property type="entry name" value="PAS_4"/>
</dbReference>
<keyword evidence="5" id="KW-0812">Transmembrane</keyword>
<dbReference type="PROSITE" id="PS50113">
    <property type="entry name" value="PAC"/>
    <property type="match status" value="1"/>
</dbReference>
<evidence type="ECO:0000259" key="6">
    <source>
        <dbReference type="PROSITE" id="PS50109"/>
    </source>
</evidence>
<dbReference type="CDD" id="cd00082">
    <property type="entry name" value="HisKA"/>
    <property type="match status" value="1"/>
</dbReference>
<dbReference type="NCBIfam" id="TIGR00229">
    <property type="entry name" value="sensory_box"/>
    <property type="match status" value="1"/>
</dbReference>
<dbReference type="InterPro" id="IPR001789">
    <property type="entry name" value="Sig_transdc_resp-reg_receiver"/>
</dbReference>
<dbReference type="InterPro" id="IPR036890">
    <property type="entry name" value="HATPase_C_sf"/>
</dbReference>
<dbReference type="InterPro" id="IPR003661">
    <property type="entry name" value="HisK_dim/P_dom"/>
</dbReference>
<keyword evidence="5" id="KW-1133">Transmembrane helix</keyword>
<dbReference type="Pfam" id="PF00072">
    <property type="entry name" value="Response_reg"/>
    <property type="match status" value="1"/>
</dbReference>
<dbReference type="Pfam" id="PF02518">
    <property type="entry name" value="HATPase_c"/>
    <property type="match status" value="1"/>
</dbReference>
<dbReference type="InterPro" id="IPR005467">
    <property type="entry name" value="His_kinase_dom"/>
</dbReference>
<protein>
    <recommendedName>
        <fullName evidence="2">histidine kinase</fullName>
        <ecNumber evidence="2">2.7.13.3</ecNumber>
    </recommendedName>
</protein>
<dbReference type="PROSITE" id="PS50109">
    <property type="entry name" value="HIS_KIN"/>
    <property type="match status" value="1"/>
</dbReference>
<dbReference type="InterPro" id="IPR004358">
    <property type="entry name" value="Sig_transdc_His_kin-like_C"/>
</dbReference>
<dbReference type="SUPFAM" id="SSF47384">
    <property type="entry name" value="Homodimeric domain of signal transducing histidine kinase"/>
    <property type="match status" value="1"/>
</dbReference>
<evidence type="ECO:0000256" key="5">
    <source>
        <dbReference type="SAM" id="Phobius"/>
    </source>
</evidence>
<feature type="modified residue" description="4-aspartylphosphate" evidence="4">
    <location>
        <position position="625"/>
    </location>
</feature>
<keyword evidence="5" id="KW-0472">Membrane</keyword>
<dbReference type="Pfam" id="PF00512">
    <property type="entry name" value="HisKA"/>
    <property type="match status" value="1"/>
</dbReference>
<name>A0AA48H1U3_9BACT</name>
<evidence type="ECO:0000313" key="11">
    <source>
        <dbReference type="Proteomes" id="UP001228113"/>
    </source>
</evidence>
<comment type="catalytic activity">
    <reaction evidence="1">
        <text>ATP + protein L-histidine = ADP + protein N-phospho-L-histidine.</text>
        <dbReference type="EC" id="2.7.13.3"/>
    </reaction>
</comment>
<dbReference type="AlphaFoldDB" id="A0AA48H1U3"/>
<feature type="domain" description="Response regulatory" evidence="7">
    <location>
        <begin position="574"/>
        <end position="690"/>
    </location>
</feature>
<dbReference type="InterPro" id="IPR003594">
    <property type="entry name" value="HATPase_dom"/>
</dbReference>
<dbReference type="PROSITE" id="PS50112">
    <property type="entry name" value="PAS"/>
    <property type="match status" value="1"/>
</dbReference>
<dbReference type="PRINTS" id="PR00344">
    <property type="entry name" value="BCTRLSENSOR"/>
</dbReference>